<gene>
    <name evidence="1" type="ORF">LIER_34042</name>
</gene>
<comment type="caution">
    <text evidence="1">The sequence shown here is derived from an EMBL/GenBank/DDBJ whole genome shotgun (WGS) entry which is preliminary data.</text>
</comment>
<protein>
    <submittedName>
        <fullName evidence="1">Uncharacterized protein</fullName>
    </submittedName>
</protein>
<proteinExistence type="predicted"/>
<evidence type="ECO:0000313" key="1">
    <source>
        <dbReference type="EMBL" id="GAA0186754.1"/>
    </source>
</evidence>
<keyword evidence="2" id="KW-1185">Reference proteome</keyword>
<dbReference type="AlphaFoldDB" id="A0AAV3S211"/>
<dbReference type="Proteomes" id="UP001454036">
    <property type="component" value="Unassembled WGS sequence"/>
</dbReference>
<organism evidence="1 2">
    <name type="scientific">Lithospermum erythrorhizon</name>
    <name type="common">Purple gromwell</name>
    <name type="synonym">Lithospermum officinale var. erythrorhizon</name>
    <dbReference type="NCBI Taxonomy" id="34254"/>
    <lineage>
        <taxon>Eukaryota</taxon>
        <taxon>Viridiplantae</taxon>
        <taxon>Streptophyta</taxon>
        <taxon>Embryophyta</taxon>
        <taxon>Tracheophyta</taxon>
        <taxon>Spermatophyta</taxon>
        <taxon>Magnoliopsida</taxon>
        <taxon>eudicotyledons</taxon>
        <taxon>Gunneridae</taxon>
        <taxon>Pentapetalae</taxon>
        <taxon>asterids</taxon>
        <taxon>lamiids</taxon>
        <taxon>Boraginales</taxon>
        <taxon>Boraginaceae</taxon>
        <taxon>Boraginoideae</taxon>
        <taxon>Lithospermeae</taxon>
        <taxon>Lithospermum</taxon>
    </lineage>
</organism>
<name>A0AAV3S211_LITER</name>
<dbReference type="EMBL" id="BAABME010013999">
    <property type="protein sequence ID" value="GAA0186754.1"/>
    <property type="molecule type" value="Genomic_DNA"/>
</dbReference>
<evidence type="ECO:0000313" key="2">
    <source>
        <dbReference type="Proteomes" id="UP001454036"/>
    </source>
</evidence>
<reference evidence="1 2" key="1">
    <citation type="submission" date="2024-01" db="EMBL/GenBank/DDBJ databases">
        <title>The complete chloroplast genome sequence of Lithospermum erythrorhizon: insights into the phylogenetic relationship among Boraginaceae species and the maternal lineages of purple gromwells.</title>
        <authorList>
            <person name="Okada T."/>
            <person name="Watanabe K."/>
        </authorList>
    </citation>
    <scope>NUCLEOTIDE SEQUENCE [LARGE SCALE GENOMIC DNA]</scope>
</reference>
<accession>A0AAV3S211</accession>
<sequence length="67" mass="7650">MDKGLFVFQLESEELKQMVFEKGLPLDLWTPEALSIIASHIGVPMYADRTMSELLEFANTIYKKIDG</sequence>